<gene>
    <name evidence="2" type="ORF">AWC29_23135</name>
    <name evidence="1" type="ORF">BN973_04033</name>
</gene>
<dbReference type="EMBL" id="HG964446">
    <property type="protein sequence ID" value="CDO89653.1"/>
    <property type="molecule type" value="Genomic_DNA"/>
</dbReference>
<sequence length="109" mass="12113">MGDHDSHRLAEHLAGLPHYHVVAQNRNNEVIYSDGLTWPGAEGFAADLISPAPGAPLPEVELDAVWIVEADPRWCPFAHGDETDESDELTVTEYLERLTQQPPYWAAPQ</sequence>
<dbReference type="eggNOG" id="ENOG5030QQ8">
    <property type="taxonomic scope" value="Bacteria"/>
</dbReference>
<protein>
    <submittedName>
        <fullName evidence="1">Uncharacterized protein</fullName>
    </submittedName>
</protein>
<dbReference type="OrthoDB" id="4727505at2"/>
<dbReference type="RefSeq" id="WP_036470318.1">
    <property type="nucleotide sequence ID" value="NZ_HG964446.1"/>
</dbReference>
<dbReference type="EMBL" id="LQPY01000030">
    <property type="protein sequence ID" value="ORX01541.1"/>
    <property type="molecule type" value="Genomic_DNA"/>
</dbReference>
<dbReference type="Proteomes" id="UP000193710">
    <property type="component" value="Unassembled WGS sequence"/>
</dbReference>
<evidence type="ECO:0000313" key="2">
    <source>
        <dbReference type="EMBL" id="ORX01541.1"/>
    </source>
</evidence>
<reference evidence="1" key="1">
    <citation type="journal article" date="2014" name="Genome Announc.">
        <title>Draft Genome Sequence of Mycobacterium triplex DSM 44626.</title>
        <authorList>
            <person name="Sassi M."/>
            <person name="Croce O."/>
            <person name="Robert C."/>
            <person name="Raoult D."/>
            <person name="Drancourt M."/>
        </authorList>
    </citation>
    <scope>NUCLEOTIDE SEQUENCE [LARGE SCALE GENOMIC DNA]</scope>
    <source>
        <strain evidence="1">DSM 44626</strain>
    </source>
</reference>
<organism evidence="1">
    <name type="scientific">Mycobacterium triplex</name>
    <dbReference type="NCBI Taxonomy" id="47839"/>
    <lineage>
        <taxon>Bacteria</taxon>
        <taxon>Bacillati</taxon>
        <taxon>Actinomycetota</taxon>
        <taxon>Actinomycetes</taxon>
        <taxon>Mycobacteriales</taxon>
        <taxon>Mycobacteriaceae</taxon>
        <taxon>Mycobacterium</taxon>
        <taxon>Mycobacterium simiae complex</taxon>
    </lineage>
</organism>
<proteinExistence type="predicted"/>
<dbReference type="Proteomes" id="UP000028880">
    <property type="component" value="Unassembled WGS sequence"/>
</dbReference>
<evidence type="ECO:0000313" key="3">
    <source>
        <dbReference type="Proteomes" id="UP000193710"/>
    </source>
</evidence>
<evidence type="ECO:0000313" key="1">
    <source>
        <dbReference type="EMBL" id="CDO89653.1"/>
    </source>
</evidence>
<dbReference type="HOGENOM" id="CLU_2180986_0_0_11"/>
<reference evidence="2 3" key="3">
    <citation type="submission" date="2016-01" db="EMBL/GenBank/DDBJ databases">
        <title>The new phylogeny of the genus Mycobacterium.</title>
        <authorList>
            <person name="Tarcisio F."/>
            <person name="Conor M."/>
            <person name="Antonella G."/>
            <person name="Elisabetta G."/>
            <person name="Giulia F.S."/>
            <person name="Sara T."/>
            <person name="Anna F."/>
            <person name="Clotilde B."/>
            <person name="Roberto B."/>
            <person name="Veronica D.S."/>
            <person name="Fabio R."/>
            <person name="Monica P."/>
            <person name="Olivier J."/>
            <person name="Enrico T."/>
            <person name="Nicola S."/>
        </authorList>
    </citation>
    <scope>NUCLEOTIDE SEQUENCE [LARGE SCALE GENOMIC DNA]</scope>
    <source>
        <strain evidence="2 3">DSM 44626</strain>
    </source>
</reference>
<reference evidence="1" key="2">
    <citation type="submission" date="2014-04" db="EMBL/GenBank/DDBJ databases">
        <authorList>
            <person name="Xu Y.W."/>
            <person name="Yang Q."/>
        </authorList>
    </citation>
    <scope>NUCLEOTIDE SEQUENCE</scope>
    <source>
        <strain evidence="1">DSM 44626</strain>
    </source>
</reference>
<keyword evidence="3" id="KW-1185">Reference proteome</keyword>
<accession>A0A024K2C5</accession>
<dbReference type="STRING" id="47839.BN973_04033"/>
<name>A0A024K2C5_9MYCO</name>
<dbReference type="AlphaFoldDB" id="A0A024K2C5"/>